<protein>
    <submittedName>
        <fullName evidence="2">Uncharacterized protein</fullName>
    </submittedName>
</protein>
<evidence type="ECO:0000313" key="2">
    <source>
        <dbReference type="EMBL" id="KAG8191810.1"/>
    </source>
</evidence>
<sequence>MEKRVKKDNNAINKPVINKSSSKSVQYFTLGKDNCLIHHPSSHIKKSTPSAVFCRIDPFQTKHKKEKSLPKSRTQDRFTVATNIHQQAAISKLATNLKQVNAALSPNSDIFKTIIEGKSIKLGPKTKSCGDTSSYCERIKRCKMCGDVMVGLNPVSSHSDKLCLSGDRPYSSRDRPYSSRDRPYSSNNRPCLSGDQPLSSDTSIPMLHAMRNTVHLEEKAKRMPHEHNSRIKRCLMCSKFFIQPYDSSYCEDCPSSEISKDSVKFQTKYGTATTNQTTSSIPLNSSTSLGHETNKYGGVKTSQQVKSNNLPLKSDYNKDKLTQPKINISKPFLKKTTFDTKETFNKKSNVSAQNKSELKTNGISTKARDPTKTISFEGHIGKKQLKETNTITNKTSRSKASIDSIAKALSERNEALSRPKNTIEQSKPKSCINKKQSEEINVSSAKDVGHVSNKPTIKLSKTKEKNLEFRNTVPKSIFNENQLKNINGERNQSSSKASNMPSRTHSLFDANQGLAYPPVDASEDLISDSICIDQEPYSSINLPNSTSSAEGINMMPKHTNSLPESDLAALQTSSDRICTQKCQVDDIENTISDASTKDTDISSHYNSLPNINQVIDQSEESPKILTPESLNADKPCSYPTMINKSTSTDKLNGTTYESLSHFEDLLNKFADMLGQNKDVDRSTPNSPSNPVLQSVTVNNYYFVSGSDVQKVLCNSSMACVPGNISLVPDNEEKLTHASLKDLNFSLLQPELSKSVLEKLLSKHYTKDTQYNHNICDSLHSQSTISLYGGANSDLRNDCSKIRKNGISSYNLSDNILEQNMWSRNSNSSLHKQCQIPNMDAKSLYSINPYIQKSLRIFQEMERVRNDPIDQEKILEELRKNKDVMKIVDQMATKKLNFSRKTAVFKNVTTK</sequence>
<gene>
    <name evidence="2" type="ORF">JTE90_022803</name>
</gene>
<accession>A0AAV6V7C4</accession>
<name>A0AAV6V7C4_9ARAC</name>
<dbReference type="EMBL" id="JAFNEN010000151">
    <property type="protein sequence ID" value="KAG8191810.1"/>
    <property type="molecule type" value="Genomic_DNA"/>
</dbReference>
<dbReference type="Proteomes" id="UP000827092">
    <property type="component" value="Unassembled WGS sequence"/>
</dbReference>
<organism evidence="2 3">
    <name type="scientific">Oedothorax gibbosus</name>
    <dbReference type="NCBI Taxonomy" id="931172"/>
    <lineage>
        <taxon>Eukaryota</taxon>
        <taxon>Metazoa</taxon>
        <taxon>Ecdysozoa</taxon>
        <taxon>Arthropoda</taxon>
        <taxon>Chelicerata</taxon>
        <taxon>Arachnida</taxon>
        <taxon>Araneae</taxon>
        <taxon>Araneomorphae</taxon>
        <taxon>Entelegynae</taxon>
        <taxon>Araneoidea</taxon>
        <taxon>Linyphiidae</taxon>
        <taxon>Erigoninae</taxon>
        <taxon>Oedothorax</taxon>
    </lineage>
</organism>
<feature type="region of interest" description="Disordered" evidence="1">
    <location>
        <begin position="483"/>
        <end position="505"/>
    </location>
</feature>
<comment type="caution">
    <text evidence="2">The sequence shown here is derived from an EMBL/GenBank/DDBJ whole genome shotgun (WGS) entry which is preliminary data.</text>
</comment>
<feature type="region of interest" description="Disordered" evidence="1">
    <location>
        <begin position="158"/>
        <end position="199"/>
    </location>
</feature>
<evidence type="ECO:0000256" key="1">
    <source>
        <dbReference type="SAM" id="MobiDB-lite"/>
    </source>
</evidence>
<dbReference type="AlphaFoldDB" id="A0AAV6V7C4"/>
<keyword evidence="3" id="KW-1185">Reference proteome</keyword>
<evidence type="ECO:0000313" key="3">
    <source>
        <dbReference type="Proteomes" id="UP000827092"/>
    </source>
</evidence>
<feature type="compositionally biased region" description="Basic and acidic residues" evidence="1">
    <location>
        <begin position="170"/>
        <end position="183"/>
    </location>
</feature>
<reference evidence="2 3" key="1">
    <citation type="journal article" date="2022" name="Nat. Ecol. Evol.">
        <title>A masculinizing supergene underlies an exaggerated male reproductive morph in a spider.</title>
        <authorList>
            <person name="Hendrickx F."/>
            <person name="De Corte Z."/>
            <person name="Sonet G."/>
            <person name="Van Belleghem S.M."/>
            <person name="Kostlbacher S."/>
            <person name="Vangestel C."/>
        </authorList>
    </citation>
    <scope>NUCLEOTIDE SEQUENCE [LARGE SCALE GENOMIC DNA]</scope>
    <source>
        <strain evidence="2">W744_W776</strain>
    </source>
</reference>
<proteinExistence type="predicted"/>
<feature type="region of interest" description="Disordered" evidence="1">
    <location>
        <begin position="412"/>
        <end position="435"/>
    </location>
</feature>